<protein>
    <submittedName>
        <fullName evidence="4">Disease resistance protein TAO1-like</fullName>
    </submittedName>
</protein>
<dbReference type="PANTHER" id="PTHR47186">
    <property type="entry name" value="LEUCINE-RICH REPEAT-CONTAINING PROTEIN 57"/>
    <property type="match status" value="1"/>
</dbReference>
<proteinExistence type="predicted"/>
<dbReference type="RefSeq" id="XP_019089159.1">
    <property type="nucleotide sequence ID" value="XM_019233614.1"/>
</dbReference>
<dbReference type="InterPro" id="IPR055414">
    <property type="entry name" value="LRR_R13L4/SHOC2-like"/>
</dbReference>
<evidence type="ECO:0000256" key="1">
    <source>
        <dbReference type="ARBA" id="ARBA00022737"/>
    </source>
</evidence>
<accession>A0ABM1QQX1</accession>
<sequence>MSHSSQTVLHLRRLDLTGCRDLKELPDLEKAVRLEELILEGCISLKLIPKSIWCISTLKKLDVSNCDGLNLRLIIRESESFVFQSSSSELCMRVRLIRMHVLDAEPYELRGVSIPNLSISGEIKIRLKHLEGYAEHLCSISEQKLPHELMTLENETPKLMSPPYCFKSLDIMRFNCSGDDQSNDPFKCYSFSDFPWLTELNLINLNIQEIPDDIHHLLVLEKLDLSGNGFKVLPTTMILLTNLKHLTLCTCRRLESLPDLYHQLETLTLSDCTNLQALVNLSDAQQDERKYCLVELWLDNCKNVQSLSDQLTRFENLTYLDISRHEFETVPTSIKDLSSLVTLCLNHCKKLTSLKEVVLPLSLKYLYAHGCTDMFLLPGNEDAESSDIESLINTVTASKAIVVPFGLLNRHRSCL</sequence>
<dbReference type="GeneID" id="104733675"/>
<dbReference type="InterPro" id="IPR032675">
    <property type="entry name" value="LRR_dom_sf"/>
</dbReference>
<dbReference type="Proteomes" id="UP000694864">
    <property type="component" value="Chromosome 12"/>
</dbReference>
<name>A0ABM1QQX1_CAMSA</name>
<evidence type="ECO:0000313" key="3">
    <source>
        <dbReference type="Proteomes" id="UP000694864"/>
    </source>
</evidence>
<dbReference type="SUPFAM" id="SSF52058">
    <property type="entry name" value="L domain-like"/>
    <property type="match status" value="1"/>
</dbReference>
<gene>
    <name evidence="4" type="primary">LOC104733675</name>
</gene>
<evidence type="ECO:0000313" key="4">
    <source>
        <dbReference type="RefSeq" id="XP_019089159.1"/>
    </source>
</evidence>
<keyword evidence="1" id="KW-0677">Repeat</keyword>
<dbReference type="Pfam" id="PF23598">
    <property type="entry name" value="LRR_14"/>
    <property type="match status" value="1"/>
</dbReference>
<keyword evidence="3" id="KW-1185">Reference proteome</keyword>
<dbReference type="Gene3D" id="3.80.10.10">
    <property type="entry name" value="Ribonuclease Inhibitor"/>
    <property type="match status" value="2"/>
</dbReference>
<feature type="domain" description="Disease resistance R13L4/SHOC-2-like LRR" evidence="2">
    <location>
        <begin position="157"/>
        <end position="270"/>
    </location>
</feature>
<reference evidence="4" key="2">
    <citation type="submission" date="2025-08" db="UniProtKB">
        <authorList>
            <consortium name="RefSeq"/>
        </authorList>
    </citation>
    <scope>IDENTIFICATION</scope>
    <source>
        <tissue evidence="4">Leaf</tissue>
    </source>
</reference>
<dbReference type="PANTHER" id="PTHR47186:SF3">
    <property type="entry name" value="OS09G0267800 PROTEIN"/>
    <property type="match status" value="1"/>
</dbReference>
<reference evidence="3" key="1">
    <citation type="journal article" date="2014" name="Nat. Commun.">
        <title>The emerging biofuel crop Camelina sativa retains a highly undifferentiated hexaploid genome structure.</title>
        <authorList>
            <person name="Kagale S."/>
            <person name="Koh C."/>
            <person name="Nixon J."/>
            <person name="Bollina V."/>
            <person name="Clarke W.E."/>
            <person name="Tuteja R."/>
            <person name="Spillane C."/>
            <person name="Robinson S.J."/>
            <person name="Links M.G."/>
            <person name="Clarke C."/>
            <person name="Higgins E.E."/>
            <person name="Huebert T."/>
            <person name="Sharpe A.G."/>
            <person name="Parkin I.A."/>
        </authorList>
    </citation>
    <scope>NUCLEOTIDE SEQUENCE [LARGE SCALE GENOMIC DNA]</scope>
    <source>
        <strain evidence="3">cv. DH55</strain>
    </source>
</reference>
<organism evidence="3 4">
    <name type="scientific">Camelina sativa</name>
    <name type="common">False flax</name>
    <name type="synonym">Myagrum sativum</name>
    <dbReference type="NCBI Taxonomy" id="90675"/>
    <lineage>
        <taxon>Eukaryota</taxon>
        <taxon>Viridiplantae</taxon>
        <taxon>Streptophyta</taxon>
        <taxon>Embryophyta</taxon>
        <taxon>Tracheophyta</taxon>
        <taxon>Spermatophyta</taxon>
        <taxon>Magnoliopsida</taxon>
        <taxon>eudicotyledons</taxon>
        <taxon>Gunneridae</taxon>
        <taxon>Pentapetalae</taxon>
        <taxon>rosids</taxon>
        <taxon>malvids</taxon>
        <taxon>Brassicales</taxon>
        <taxon>Brassicaceae</taxon>
        <taxon>Camelineae</taxon>
        <taxon>Camelina</taxon>
    </lineage>
</organism>
<evidence type="ECO:0000259" key="2">
    <source>
        <dbReference type="Pfam" id="PF23598"/>
    </source>
</evidence>